<dbReference type="AlphaFoldDB" id="A0A194PVE5"/>
<dbReference type="EMBL" id="KQ459593">
    <property type="protein sequence ID" value="KPI96734.1"/>
    <property type="molecule type" value="Genomic_DNA"/>
</dbReference>
<gene>
    <name evidence="1" type="ORF">RR46_12764</name>
</gene>
<keyword evidence="2" id="KW-1185">Reference proteome</keyword>
<sequence>MEPAAAFMQSNEILIALFVQRFKNIMVILICDVTGSGSFLTATCTQYNVHVNNCNHHPLPHIKCNHS</sequence>
<protein>
    <submittedName>
        <fullName evidence="1">Uncharacterized protein</fullName>
    </submittedName>
</protein>
<dbReference type="Proteomes" id="UP000053268">
    <property type="component" value="Unassembled WGS sequence"/>
</dbReference>
<evidence type="ECO:0000313" key="1">
    <source>
        <dbReference type="EMBL" id="KPI96734.1"/>
    </source>
</evidence>
<accession>A0A194PVE5</accession>
<proteinExistence type="predicted"/>
<name>A0A194PVE5_PAPXU</name>
<organism evidence="1 2">
    <name type="scientific">Papilio xuthus</name>
    <name type="common">Asian swallowtail butterfly</name>
    <dbReference type="NCBI Taxonomy" id="66420"/>
    <lineage>
        <taxon>Eukaryota</taxon>
        <taxon>Metazoa</taxon>
        <taxon>Ecdysozoa</taxon>
        <taxon>Arthropoda</taxon>
        <taxon>Hexapoda</taxon>
        <taxon>Insecta</taxon>
        <taxon>Pterygota</taxon>
        <taxon>Neoptera</taxon>
        <taxon>Endopterygota</taxon>
        <taxon>Lepidoptera</taxon>
        <taxon>Glossata</taxon>
        <taxon>Ditrysia</taxon>
        <taxon>Papilionoidea</taxon>
        <taxon>Papilionidae</taxon>
        <taxon>Papilioninae</taxon>
        <taxon>Papilio</taxon>
    </lineage>
</organism>
<reference evidence="1 2" key="1">
    <citation type="journal article" date="2015" name="Nat. Commun.">
        <title>Outbred genome sequencing and CRISPR/Cas9 gene editing in butterflies.</title>
        <authorList>
            <person name="Li X."/>
            <person name="Fan D."/>
            <person name="Zhang W."/>
            <person name="Liu G."/>
            <person name="Zhang L."/>
            <person name="Zhao L."/>
            <person name="Fang X."/>
            <person name="Chen L."/>
            <person name="Dong Y."/>
            <person name="Chen Y."/>
            <person name="Ding Y."/>
            <person name="Zhao R."/>
            <person name="Feng M."/>
            <person name="Zhu Y."/>
            <person name="Feng Y."/>
            <person name="Jiang X."/>
            <person name="Zhu D."/>
            <person name="Xiang H."/>
            <person name="Feng X."/>
            <person name="Li S."/>
            <person name="Wang J."/>
            <person name="Zhang G."/>
            <person name="Kronforst M.R."/>
            <person name="Wang W."/>
        </authorList>
    </citation>
    <scope>NUCLEOTIDE SEQUENCE [LARGE SCALE GENOMIC DNA]</scope>
    <source>
        <strain evidence="1">Ya'a_city_454_Px</strain>
        <tissue evidence="1">Whole body</tissue>
    </source>
</reference>
<evidence type="ECO:0000313" key="2">
    <source>
        <dbReference type="Proteomes" id="UP000053268"/>
    </source>
</evidence>